<keyword evidence="3" id="KW-1185">Reference proteome</keyword>
<dbReference type="RefSeq" id="WP_167079446.1">
    <property type="nucleotide sequence ID" value="NZ_VVIW01000020.1"/>
</dbReference>
<organism evidence="2 3">
    <name type="scientific">Massilia aquatica</name>
    <dbReference type="NCBI Taxonomy" id="2609000"/>
    <lineage>
        <taxon>Bacteria</taxon>
        <taxon>Pseudomonadati</taxon>
        <taxon>Pseudomonadota</taxon>
        <taxon>Betaproteobacteria</taxon>
        <taxon>Burkholderiales</taxon>
        <taxon>Oxalobacteraceae</taxon>
        <taxon>Telluria group</taxon>
        <taxon>Massilia</taxon>
    </lineage>
</organism>
<feature type="signal peptide" evidence="1">
    <location>
        <begin position="1"/>
        <end position="22"/>
    </location>
</feature>
<feature type="chain" id="PRO_5046717729" description="Secreted protein" evidence="1">
    <location>
        <begin position="23"/>
        <end position="190"/>
    </location>
</feature>
<reference evidence="2 3" key="1">
    <citation type="submission" date="2019-09" db="EMBL/GenBank/DDBJ databases">
        <title>Taxonomy of Antarctic Massilia spp.: description of Massilia rubra sp. nov., Massilia aquatica sp. nov., Massilia mucilaginosa sp. nov., Massilia frigida sp. nov. isolated from streams, lakes and regoliths.</title>
        <authorList>
            <person name="Holochova P."/>
            <person name="Sedlacek I."/>
            <person name="Kralova S."/>
            <person name="Maslanova I."/>
            <person name="Busse H.-J."/>
            <person name="Stankova E."/>
            <person name="Vrbovska V."/>
            <person name="Kovarovic V."/>
            <person name="Bartak M."/>
            <person name="Svec P."/>
            <person name="Pantucek R."/>
        </authorList>
    </citation>
    <scope>NUCLEOTIDE SEQUENCE [LARGE SCALE GENOMIC DNA]</scope>
    <source>
        <strain evidence="2 3">CCM 8693</strain>
    </source>
</reference>
<dbReference type="EMBL" id="VVIW01000020">
    <property type="protein sequence ID" value="NHZ43471.1"/>
    <property type="molecule type" value="Genomic_DNA"/>
</dbReference>
<evidence type="ECO:0008006" key="4">
    <source>
        <dbReference type="Google" id="ProtNLM"/>
    </source>
</evidence>
<proteinExistence type="predicted"/>
<dbReference type="PROSITE" id="PS51257">
    <property type="entry name" value="PROKAR_LIPOPROTEIN"/>
    <property type="match status" value="1"/>
</dbReference>
<name>A0ABX0MHX7_9BURK</name>
<accession>A0ABX0MHX7</accession>
<sequence>MTIRPMGLIFAVALGASGAACAGAGVDSVYTSVEGRSCKKTVLEEVSDAHILNCPGVGKFTLQVFIDDGRSTVNIVSPEKKVFELQYEKVVTEGFAWLGKKAEWRVSRQGGKVVPVALIVNVNGTDQTDLDRPKRVPLLAVAQIRETEACVVKTLRAGSAAASAEARAIADGPALPCLKTVVPPNQPKKR</sequence>
<evidence type="ECO:0000313" key="2">
    <source>
        <dbReference type="EMBL" id="NHZ43471.1"/>
    </source>
</evidence>
<comment type="caution">
    <text evidence="2">The sequence shown here is derived from an EMBL/GenBank/DDBJ whole genome shotgun (WGS) entry which is preliminary data.</text>
</comment>
<gene>
    <name evidence="2" type="ORF">F1609_25335</name>
</gene>
<evidence type="ECO:0000256" key="1">
    <source>
        <dbReference type="SAM" id="SignalP"/>
    </source>
</evidence>
<keyword evidence="1" id="KW-0732">Signal</keyword>
<dbReference type="Proteomes" id="UP000819052">
    <property type="component" value="Unassembled WGS sequence"/>
</dbReference>
<evidence type="ECO:0000313" key="3">
    <source>
        <dbReference type="Proteomes" id="UP000819052"/>
    </source>
</evidence>
<protein>
    <recommendedName>
        <fullName evidence="4">Secreted protein</fullName>
    </recommendedName>
</protein>